<evidence type="ECO:0000313" key="1">
    <source>
        <dbReference type="EMBL" id="JAD69300.1"/>
    </source>
</evidence>
<organism evidence="1">
    <name type="scientific">Arundo donax</name>
    <name type="common">Giant reed</name>
    <name type="synonym">Donax arundinaceus</name>
    <dbReference type="NCBI Taxonomy" id="35708"/>
    <lineage>
        <taxon>Eukaryota</taxon>
        <taxon>Viridiplantae</taxon>
        <taxon>Streptophyta</taxon>
        <taxon>Embryophyta</taxon>
        <taxon>Tracheophyta</taxon>
        <taxon>Spermatophyta</taxon>
        <taxon>Magnoliopsida</taxon>
        <taxon>Liliopsida</taxon>
        <taxon>Poales</taxon>
        <taxon>Poaceae</taxon>
        <taxon>PACMAD clade</taxon>
        <taxon>Arundinoideae</taxon>
        <taxon>Arundineae</taxon>
        <taxon>Arundo</taxon>
    </lineage>
</organism>
<sequence length="39" mass="4586">MVKVYSPQVYKISDLLFKLVLLDVNQPSFQRANPMIYLI</sequence>
<reference evidence="1" key="1">
    <citation type="submission" date="2014-09" db="EMBL/GenBank/DDBJ databases">
        <authorList>
            <person name="Magalhaes I.L.F."/>
            <person name="Oliveira U."/>
            <person name="Santos F.R."/>
            <person name="Vidigal T.H.D.A."/>
            <person name="Brescovit A.D."/>
            <person name="Santos A.J."/>
        </authorList>
    </citation>
    <scope>NUCLEOTIDE SEQUENCE</scope>
    <source>
        <tissue evidence="1">Shoot tissue taken approximately 20 cm above the soil surface</tissue>
    </source>
</reference>
<accession>A0A0A9C7B5</accession>
<dbReference type="EMBL" id="GBRH01228595">
    <property type="protein sequence ID" value="JAD69300.1"/>
    <property type="molecule type" value="Transcribed_RNA"/>
</dbReference>
<dbReference type="AlphaFoldDB" id="A0A0A9C7B5"/>
<name>A0A0A9C7B5_ARUDO</name>
<protein>
    <submittedName>
        <fullName evidence="1">Uncharacterized protein</fullName>
    </submittedName>
</protein>
<proteinExistence type="predicted"/>
<reference evidence="1" key="2">
    <citation type="journal article" date="2015" name="Data Brief">
        <title>Shoot transcriptome of the giant reed, Arundo donax.</title>
        <authorList>
            <person name="Barrero R.A."/>
            <person name="Guerrero F.D."/>
            <person name="Moolhuijzen P."/>
            <person name="Goolsby J.A."/>
            <person name="Tidwell J."/>
            <person name="Bellgard S.E."/>
            <person name="Bellgard M.I."/>
        </authorList>
    </citation>
    <scope>NUCLEOTIDE SEQUENCE</scope>
    <source>
        <tissue evidence="1">Shoot tissue taken approximately 20 cm above the soil surface</tissue>
    </source>
</reference>